<keyword evidence="8" id="KW-1185">Reference proteome</keyword>
<dbReference type="FunFam" id="3.40.605.10:FF:000007">
    <property type="entry name" value="NAD/NADP-dependent betaine aldehyde dehydrogenase"/>
    <property type="match status" value="1"/>
</dbReference>
<dbReference type="Pfam" id="PF00171">
    <property type="entry name" value="Aldedh"/>
    <property type="match status" value="1"/>
</dbReference>
<evidence type="ECO:0000256" key="5">
    <source>
        <dbReference type="RuleBase" id="RU003345"/>
    </source>
</evidence>
<dbReference type="InterPro" id="IPR015590">
    <property type="entry name" value="Aldehyde_DH_dom"/>
</dbReference>
<dbReference type="SUPFAM" id="SSF53720">
    <property type="entry name" value="ALDH-like"/>
    <property type="match status" value="1"/>
</dbReference>
<evidence type="ECO:0000256" key="1">
    <source>
        <dbReference type="ARBA" id="ARBA00009986"/>
    </source>
</evidence>
<dbReference type="PIRSF" id="PIRSF036492">
    <property type="entry name" value="ALDH"/>
    <property type="match status" value="1"/>
</dbReference>
<dbReference type="CDD" id="cd07101">
    <property type="entry name" value="ALDH_SSADH2_GabD2"/>
    <property type="match status" value="1"/>
</dbReference>
<dbReference type="Proteomes" id="UP001057580">
    <property type="component" value="Chromosome"/>
</dbReference>
<accession>A0A9E7UD19</accession>
<proteinExistence type="inferred from homology"/>
<dbReference type="NCBIfam" id="NF006916">
    <property type="entry name" value="PRK09407.1"/>
    <property type="match status" value="1"/>
</dbReference>
<dbReference type="AlphaFoldDB" id="A0A9E7UD19"/>
<evidence type="ECO:0000313" key="8">
    <source>
        <dbReference type="Proteomes" id="UP001057580"/>
    </source>
</evidence>
<evidence type="ECO:0000256" key="2">
    <source>
        <dbReference type="ARBA" id="ARBA00011881"/>
    </source>
</evidence>
<evidence type="ECO:0000256" key="3">
    <source>
        <dbReference type="ARBA" id="ARBA00023002"/>
    </source>
</evidence>
<organism evidence="7 8">
    <name type="scientific">Salinirubellus salinus</name>
    <dbReference type="NCBI Taxonomy" id="1364945"/>
    <lineage>
        <taxon>Archaea</taxon>
        <taxon>Methanobacteriati</taxon>
        <taxon>Methanobacteriota</taxon>
        <taxon>Stenosarchaea group</taxon>
        <taxon>Halobacteria</taxon>
        <taxon>Halobacteriales</taxon>
        <taxon>Natronomonadaceae</taxon>
        <taxon>Salinirubellus</taxon>
    </lineage>
</organism>
<feature type="domain" description="Aldehyde dehydrogenase" evidence="6">
    <location>
        <begin position="32"/>
        <end position="492"/>
    </location>
</feature>
<evidence type="ECO:0000313" key="7">
    <source>
        <dbReference type="EMBL" id="UWM56539.1"/>
    </source>
</evidence>
<comment type="similarity">
    <text evidence="1 5">Belongs to the aldehyde dehydrogenase family.</text>
</comment>
<dbReference type="EC" id="1.2.1.79" evidence="7"/>
<evidence type="ECO:0000256" key="4">
    <source>
        <dbReference type="PROSITE-ProRule" id="PRU10007"/>
    </source>
</evidence>
<reference evidence="7" key="1">
    <citation type="submission" date="2022-09" db="EMBL/GenBank/DDBJ databases">
        <title>Diverse halophilic archaea isolated from saline environments.</title>
        <authorList>
            <person name="Cui H.-L."/>
        </authorList>
    </citation>
    <scope>NUCLEOTIDE SEQUENCE</scope>
    <source>
        <strain evidence="7">ZS-35-S2</strain>
    </source>
</reference>
<keyword evidence="3 5" id="KW-0560">Oxidoreductase</keyword>
<dbReference type="FunFam" id="3.40.309.10:FF:000009">
    <property type="entry name" value="Aldehyde dehydrogenase A"/>
    <property type="match status" value="1"/>
</dbReference>
<dbReference type="PANTHER" id="PTHR11699">
    <property type="entry name" value="ALDEHYDE DEHYDROGENASE-RELATED"/>
    <property type="match status" value="1"/>
</dbReference>
<dbReference type="RefSeq" id="WP_260643653.1">
    <property type="nucleotide sequence ID" value="NZ_CP104003.1"/>
</dbReference>
<evidence type="ECO:0000259" key="6">
    <source>
        <dbReference type="Pfam" id="PF00171"/>
    </source>
</evidence>
<dbReference type="GO" id="GO:0036243">
    <property type="term" value="F:succinate-semialdehyde dehydrogenase (NADP+) activity"/>
    <property type="evidence" value="ECO:0007669"/>
    <property type="project" value="UniProtKB-EC"/>
</dbReference>
<dbReference type="Gene3D" id="3.40.309.10">
    <property type="entry name" value="Aldehyde Dehydrogenase, Chain A, domain 2"/>
    <property type="match status" value="1"/>
</dbReference>
<dbReference type="InterPro" id="IPR016163">
    <property type="entry name" value="Ald_DH_C"/>
</dbReference>
<dbReference type="Gene3D" id="3.40.605.10">
    <property type="entry name" value="Aldehyde Dehydrogenase, Chain A, domain 1"/>
    <property type="match status" value="1"/>
</dbReference>
<sequence>MTVSESSSDVAVEAVTKEHRTVRGLTGLVTQADEREQMTIEEPYTGDPIGAIPLCDAADVDLAVERAREAQQAWAERAPAERAEVLTRFRKLVLDRREKLMDIVQLETGKARRTAFEEIQVVAMTAGYYSHRAEQFLASEKRKGAIPGATETRVHHHPVGVAGLITPWNFPFELALSDALPALLAGNAVVINPAEQTSHVALYGKRLLEEAGLPADLFQVVTGHGPTIGEPLIKAVDYVGFTGSTATGRIVAEQAGKHLKKASLELGGKNPAIVFEDADFDRAIPGLINGAYSNTGQLCISIERIYVHESRYEEFVDRFVAATEDVELGATYDFGPDVGSLVSKEQLEKVVAHVADAKSRGATVHTGGEARPDVGPYFYEPTVLTDVELDMDLCCEETFGPVVAIYPFSDTEEAIAKANDTDYGLNGSVWTEDAEFGREVAQQIRAGTVNVNDAYGPTYASIDAPMGGMKDSGIGRRHGREGILKYTEAQTVAVQKGQGMAPPDGVPFWLYAKLTTGALRLMDKIPGLR</sequence>
<dbReference type="InterPro" id="IPR012394">
    <property type="entry name" value="Aldehyde_DH_NAD(P)"/>
</dbReference>
<name>A0A9E7UD19_9EURY</name>
<dbReference type="KEGG" id="ssai:N0B31_09655"/>
<comment type="subunit">
    <text evidence="2">Homotetramer.</text>
</comment>
<dbReference type="InterPro" id="IPR016161">
    <property type="entry name" value="Ald_DH/histidinol_DH"/>
</dbReference>
<protein>
    <submittedName>
        <fullName evidence="7">Succinic semialdehyde dehydrogenase</fullName>
        <ecNumber evidence="7">1.2.1.79</ecNumber>
    </submittedName>
</protein>
<dbReference type="GO" id="GO:0006081">
    <property type="term" value="P:aldehyde metabolic process"/>
    <property type="evidence" value="ECO:0007669"/>
    <property type="project" value="InterPro"/>
</dbReference>
<feature type="active site" evidence="4">
    <location>
        <position position="265"/>
    </location>
</feature>
<dbReference type="EMBL" id="CP104003">
    <property type="protein sequence ID" value="UWM56539.1"/>
    <property type="molecule type" value="Genomic_DNA"/>
</dbReference>
<dbReference type="InterPro" id="IPR016162">
    <property type="entry name" value="Ald_DH_N"/>
</dbReference>
<dbReference type="InterPro" id="IPR029510">
    <property type="entry name" value="Ald_DH_CS_GLU"/>
</dbReference>
<dbReference type="GeneID" id="74942687"/>
<dbReference type="PROSITE" id="PS00687">
    <property type="entry name" value="ALDEHYDE_DEHYDR_GLU"/>
    <property type="match status" value="1"/>
</dbReference>
<gene>
    <name evidence="7" type="ORF">N0B31_09655</name>
</gene>